<dbReference type="PROSITE" id="PS00125">
    <property type="entry name" value="SER_THR_PHOSPHATASE"/>
    <property type="match status" value="1"/>
</dbReference>
<comment type="caution">
    <text evidence="3">The sequence shown here is derived from an EMBL/GenBank/DDBJ whole genome shotgun (WGS) entry which is preliminary data.</text>
</comment>
<dbReference type="Pfam" id="PF00149">
    <property type="entry name" value="Metallophos"/>
    <property type="match status" value="1"/>
</dbReference>
<organism evidence="3 4">
    <name type="scientific">Saccharothrix carnea</name>
    <dbReference type="NCBI Taxonomy" id="1280637"/>
    <lineage>
        <taxon>Bacteria</taxon>
        <taxon>Bacillati</taxon>
        <taxon>Actinomycetota</taxon>
        <taxon>Actinomycetes</taxon>
        <taxon>Pseudonocardiales</taxon>
        <taxon>Pseudonocardiaceae</taxon>
        <taxon>Saccharothrix</taxon>
    </lineage>
</organism>
<dbReference type="Proteomes" id="UP000241118">
    <property type="component" value="Unassembled WGS sequence"/>
</dbReference>
<dbReference type="GO" id="GO:0005737">
    <property type="term" value="C:cytoplasm"/>
    <property type="evidence" value="ECO:0007669"/>
    <property type="project" value="TreeGrafter"/>
</dbReference>
<keyword evidence="4" id="KW-1185">Reference proteome</keyword>
<feature type="compositionally biased region" description="Basic and acidic residues" evidence="1">
    <location>
        <begin position="14"/>
        <end position="23"/>
    </location>
</feature>
<dbReference type="CDD" id="cd07423">
    <property type="entry name" value="MPP_Prp_like"/>
    <property type="match status" value="1"/>
</dbReference>
<dbReference type="InterPro" id="IPR004843">
    <property type="entry name" value="Calcineurin-like_PHP"/>
</dbReference>
<accession>A0A2P8I703</accession>
<dbReference type="AlphaFoldDB" id="A0A2P8I703"/>
<dbReference type="OrthoDB" id="9807890at2"/>
<dbReference type="GO" id="GO:0016791">
    <property type="term" value="F:phosphatase activity"/>
    <property type="evidence" value="ECO:0007669"/>
    <property type="project" value="TreeGrafter"/>
</dbReference>
<dbReference type="EMBL" id="PYAX01000007">
    <property type="protein sequence ID" value="PSL54258.1"/>
    <property type="molecule type" value="Genomic_DNA"/>
</dbReference>
<protein>
    <submittedName>
        <fullName evidence="3">Calcineurin-like phosphoesterase family protein</fullName>
    </submittedName>
</protein>
<dbReference type="PANTHER" id="PTHR42850:SF7">
    <property type="entry name" value="BIS(5'-NUCLEOSYL)-TETRAPHOSPHATASE PRPE [ASYMMETRICAL]"/>
    <property type="match status" value="1"/>
</dbReference>
<dbReference type="InterPro" id="IPR029052">
    <property type="entry name" value="Metallo-depent_PP-like"/>
</dbReference>
<dbReference type="PANTHER" id="PTHR42850">
    <property type="entry name" value="METALLOPHOSPHOESTERASE"/>
    <property type="match status" value="1"/>
</dbReference>
<evidence type="ECO:0000313" key="4">
    <source>
        <dbReference type="Proteomes" id="UP000241118"/>
    </source>
</evidence>
<dbReference type="InterPro" id="IPR041780">
    <property type="entry name" value="MPP_PrpE-like"/>
</dbReference>
<feature type="domain" description="Serine/threonine specific protein phosphatases" evidence="2">
    <location>
        <begin position="91"/>
        <end position="96"/>
    </location>
</feature>
<name>A0A2P8I703_SACCR</name>
<evidence type="ECO:0000256" key="1">
    <source>
        <dbReference type="SAM" id="MobiDB-lite"/>
    </source>
</evidence>
<gene>
    <name evidence="3" type="ORF">B0I31_107316</name>
</gene>
<sequence length="254" mass="28132">MEPPAEPSEPSEPLPHDLRHETGPFDVVGDVHGCRVELVHLLRELGYSAEGVHPEGRKVAFLGDLVDRGPDTPGVLRLVMPMVAAGNAVCVRGNHEEKLVRALQGHEVQVNHGLERSLDQLAGETAEFRAEVLAFCDSLVPHYVLDGGKLVIAHAGLPERYHGRESARMRSLALWGVRTGEYDARGFPVRYPWACDYRGAAMVLYGHTPVEEPEWVNGTLCLDTGCVFGGRLTALRYPERELVSVPARRTWYEQ</sequence>
<proteinExistence type="predicted"/>
<dbReference type="PRINTS" id="PR00114">
    <property type="entry name" value="STPHPHTASE"/>
</dbReference>
<evidence type="ECO:0000259" key="2">
    <source>
        <dbReference type="PROSITE" id="PS00125"/>
    </source>
</evidence>
<dbReference type="SUPFAM" id="SSF56300">
    <property type="entry name" value="Metallo-dependent phosphatases"/>
    <property type="match status" value="1"/>
</dbReference>
<dbReference type="InterPro" id="IPR006186">
    <property type="entry name" value="Ser/Thr-sp_prot-phosphatase"/>
</dbReference>
<evidence type="ECO:0000313" key="3">
    <source>
        <dbReference type="EMBL" id="PSL54258.1"/>
    </source>
</evidence>
<reference evidence="3 4" key="1">
    <citation type="submission" date="2018-03" db="EMBL/GenBank/DDBJ databases">
        <title>Genomic Encyclopedia of Type Strains, Phase III (KMG-III): the genomes of soil and plant-associated and newly described type strains.</title>
        <authorList>
            <person name="Whitman W."/>
        </authorList>
    </citation>
    <scope>NUCLEOTIDE SEQUENCE [LARGE SCALE GENOMIC DNA]</scope>
    <source>
        <strain evidence="3 4">CGMCC 4.7097</strain>
    </source>
</reference>
<feature type="region of interest" description="Disordered" evidence="1">
    <location>
        <begin position="1"/>
        <end position="23"/>
    </location>
</feature>
<feature type="compositionally biased region" description="Pro residues" evidence="1">
    <location>
        <begin position="1"/>
        <end position="13"/>
    </location>
</feature>
<dbReference type="InterPro" id="IPR050126">
    <property type="entry name" value="Ap4A_hydrolase"/>
</dbReference>
<dbReference type="Gene3D" id="3.60.21.10">
    <property type="match status" value="1"/>
</dbReference>